<comment type="caution">
    <text evidence="2">The sequence shown here is derived from an EMBL/GenBank/DDBJ whole genome shotgun (WGS) entry which is preliminary data.</text>
</comment>
<name>A0ABP8DIS3_9ACTN</name>
<dbReference type="RefSeq" id="WP_345134064.1">
    <property type="nucleotide sequence ID" value="NZ_BAABAT010000026.1"/>
</dbReference>
<dbReference type="Gene3D" id="3.40.50.720">
    <property type="entry name" value="NAD(P)-binding Rossmann-like Domain"/>
    <property type="match status" value="1"/>
</dbReference>
<dbReference type="PANTHER" id="PTHR47129">
    <property type="entry name" value="QUINONE OXIDOREDUCTASE 2"/>
    <property type="match status" value="1"/>
</dbReference>
<dbReference type="EMBL" id="BAABAT010000026">
    <property type="protein sequence ID" value="GAA4257095.1"/>
    <property type="molecule type" value="Genomic_DNA"/>
</dbReference>
<proteinExistence type="predicted"/>
<protein>
    <submittedName>
        <fullName evidence="2">SDR family oxidoreductase</fullName>
    </submittedName>
</protein>
<feature type="domain" description="NAD(P)-binding" evidence="1">
    <location>
        <begin position="7"/>
        <end position="169"/>
    </location>
</feature>
<accession>A0ABP8DIS3</accession>
<organism evidence="2 3">
    <name type="scientific">Dactylosporangium darangshiense</name>
    <dbReference type="NCBI Taxonomy" id="579108"/>
    <lineage>
        <taxon>Bacteria</taxon>
        <taxon>Bacillati</taxon>
        <taxon>Actinomycetota</taxon>
        <taxon>Actinomycetes</taxon>
        <taxon>Micromonosporales</taxon>
        <taxon>Micromonosporaceae</taxon>
        <taxon>Dactylosporangium</taxon>
    </lineage>
</organism>
<dbReference type="Pfam" id="PF13460">
    <property type="entry name" value="NAD_binding_10"/>
    <property type="match status" value="1"/>
</dbReference>
<dbReference type="SUPFAM" id="SSF51735">
    <property type="entry name" value="NAD(P)-binding Rossmann-fold domains"/>
    <property type="match status" value="1"/>
</dbReference>
<sequence length="275" mass="29068">MTITVTGATGHLGKLILAELKGHDDVRGVARRPEAVDGEARYGDYDRPESLVEAFEGTDALVFISASEFGKRGPQHRAVVEAAVAAKVGRIIYTSITRADTNPIPISPDHKATEELIQASGLPYTFLRNNWYLENYTGNLAGTLEHGVVLGSAGDGRIAGATRADFAAAAAVVASRDGHENRIYELGGDRAFTMTEFAAALTERFQTPVSYRDLPVDDYANALAGFGVPAGFAAVLAQSDGEISKGALDVVTGDLSGLIGRPTTSVEEFLAGLER</sequence>
<dbReference type="CDD" id="cd05269">
    <property type="entry name" value="TMR_SDR_a"/>
    <property type="match status" value="1"/>
</dbReference>
<dbReference type="InterPro" id="IPR052718">
    <property type="entry name" value="NmrA-type_oxidoreductase"/>
</dbReference>
<gene>
    <name evidence="2" type="ORF">GCM10022255_072570</name>
</gene>
<dbReference type="Proteomes" id="UP001500620">
    <property type="component" value="Unassembled WGS sequence"/>
</dbReference>
<dbReference type="Gene3D" id="3.90.25.10">
    <property type="entry name" value="UDP-galactose 4-epimerase, domain 1"/>
    <property type="match status" value="1"/>
</dbReference>
<evidence type="ECO:0000259" key="1">
    <source>
        <dbReference type="Pfam" id="PF13460"/>
    </source>
</evidence>
<evidence type="ECO:0000313" key="3">
    <source>
        <dbReference type="Proteomes" id="UP001500620"/>
    </source>
</evidence>
<dbReference type="PANTHER" id="PTHR47129:SF1">
    <property type="entry name" value="NMRA-LIKE DOMAIN-CONTAINING PROTEIN"/>
    <property type="match status" value="1"/>
</dbReference>
<dbReference type="InterPro" id="IPR016040">
    <property type="entry name" value="NAD(P)-bd_dom"/>
</dbReference>
<dbReference type="InterPro" id="IPR036291">
    <property type="entry name" value="NAD(P)-bd_dom_sf"/>
</dbReference>
<reference evidence="3" key="1">
    <citation type="journal article" date="2019" name="Int. J. Syst. Evol. Microbiol.">
        <title>The Global Catalogue of Microorganisms (GCM) 10K type strain sequencing project: providing services to taxonomists for standard genome sequencing and annotation.</title>
        <authorList>
            <consortium name="The Broad Institute Genomics Platform"/>
            <consortium name="The Broad Institute Genome Sequencing Center for Infectious Disease"/>
            <person name="Wu L."/>
            <person name="Ma J."/>
        </authorList>
    </citation>
    <scope>NUCLEOTIDE SEQUENCE [LARGE SCALE GENOMIC DNA]</scope>
    <source>
        <strain evidence="3">JCM 17441</strain>
    </source>
</reference>
<keyword evidence="3" id="KW-1185">Reference proteome</keyword>
<evidence type="ECO:0000313" key="2">
    <source>
        <dbReference type="EMBL" id="GAA4257095.1"/>
    </source>
</evidence>